<dbReference type="EMBL" id="CP027059">
    <property type="protein sequence ID" value="UQZ81119.1"/>
    <property type="molecule type" value="Genomic_DNA"/>
</dbReference>
<protein>
    <submittedName>
        <fullName evidence="7">Beta-glucuronidase</fullName>
        <ecNumber evidence="7">3.2.1.31</ecNumber>
    </submittedName>
</protein>
<dbReference type="PANTHER" id="PTHR42732">
    <property type="entry name" value="BETA-GALACTOSIDASE"/>
    <property type="match status" value="1"/>
</dbReference>
<dbReference type="PANTHER" id="PTHR42732:SF3">
    <property type="entry name" value="HYDROLASE"/>
    <property type="match status" value="1"/>
</dbReference>
<dbReference type="GO" id="GO:0004566">
    <property type="term" value="F:beta-glucuronidase activity"/>
    <property type="evidence" value="ECO:0007669"/>
    <property type="project" value="UniProtKB-EC"/>
</dbReference>
<reference evidence="7" key="1">
    <citation type="submission" date="2018-02" db="EMBL/GenBank/DDBJ databases">
        <authorList>
            <person name="Kim S.-K."/>
            <person name="Jung H.-I."/>
            <person name="Lee S.-W."/>
        </authorList>
    </citation>
    <scope>NUCLEOTIDE SEQUENCE</scope>
    <source>
        <strain evidence="7">SK3146</strain>
    </source>
</reference>
<dbReference type="InterPro" id="IPR008979">
    <property type="entry name" value="Galactose-bd-like_sf"/>
</dbReference>
<dbReference type="InterPro" id="IPR006103">
    <property type="entry name" value="Glyco_hydro_2_cat"/>
</dbReference>
<sequence length="627" mass="72046">MRTHCPYSSLFDPLIVFTASCGKDYYYMVSLGSNNTYSKGSNAMLIPRPEYPRPQFVREEWINLNGSWEFEMDFGRTGRGRDLHRADRLQQSILVPFCPESPLSGIGYTDFMPAVWYRKTFTLPTDWSGKRVLLHFGAVDYETEVWVNGESAGTHRGGYSSFQLDITKLVREGDNVVTVCAEDDVRTGRQPGGKQSGKYHSYNCYYTRTTGIWQTVWLECVPDFHIDSYRNVTDPANGQANLAIRFKGSYRKGLSLRIDAYYDGKLAGSRTAQVSSHQLHTQVSLDEVHLWEPGQGRLYDLCFTLEEDGRAIDRVTSYFGMREITLTDKAVLINGRTVFQRLVLDQGFYPDGIYTAPTDEALRRDIELAMDLGFNGARLHEKMFEPRFLYWADKLGYLVWAEHANWGLDITTPAGLSSFLPEWLEGMERDFNHPSIVGWCPFNETWDRDGTKQDNEVLRITYEVSKSVDPTRPVKDTSGHFHVKTDLFSLHDYDQDPESFAARLETMKNGGEVYVRHPKRQKYEGQPYQVAEYGGIWWDPAQSHEEGWGYGDRPKSEEEFLARYEGLMTVILDNPHISGLCYTQLYDVEQEVNGLYTYDRKLKFPREAIRRINMKPAAIEQAEGPNV</sequence>
<evidence type="ECO:0000256" key="3">
    <source>
        <dbReference type="ARBA" id="ARBA00023295"/>
    </source>
</evidence>
<proteinExistence type="inferred from homology"/>
<organism evidence="7 8">
    <name type="scientific">Paenibacillus konkukensis</name>
    <dbReference type="NCBI Taxonomy" id="2020716"/>
    <lineage>
        <taxon>Bacteria</taxon>
        <taxon>Bacillati</taxon>
        <taxon>Bacillota</taxon>
        <taxon>Bacilli</taxon>
        <taxon>Bacillales</taxon>
        <taxon>Paenibacillaceae</taxon>
        <taxon>Paenibacillus</taxon>
    </lineage>
</organism>
<dbReference type="Gene3D" id="2.60.120.260">
    <property type="entry name" value="Galactose-binding domain-like"/>
    <property type="match status" value="1"/>
</dbReference>
<reference evidence="7" key="2">
    <citation type="journal article" date="2021" name="J Anim Sci Technol">
        <title>Complete genome sequence of Paenibacillus konkukensis sp. nov. SK3146 as a potential probiotic strain.</title>
        <authorList>
            <person name="Jung H.I."/>
            <person name="Park S."/>
            <person name="Niu K.M."/>
            <person name="Lee S.W."/>
            <person name="Kothari D."/>
            <person name="Yi K.J."/>
            <person name="Kim S.K."/>
        </authorList>
    </citation>
    <scope>NUCLEOTIDE SEQUENCE</scope>
    <source>
        <strain evidence="7">SK3146</strain>
    </source>
</reference>
<keyword evidence="8" id="KW-1185">Reference proteome</keyword>
<dbReference type="EC" id="3.2.1.31" evidence="7"/>
<gene>
    <name evidence="7" type="primary">uidA_2</name>
    <name evidence="7" type="ORF">SK3146_00275</name>
</gene>
<keyword evidence="2 7" id="KW-0378">Hydrolase</keyword>
<evidence type="ECO:0000259" key="4">
    <source>
        <dbReference type="Pfam" id="PF00703"/>
    </source>
</evidence>
<dbReference type="InterPro" id="IPR036156">
    <property type="entry name" value="Beta-gal/glucu_dom_sf"/>
</dbReference>
<dbReference type="InterPro" id="IPR051913">
    <property type="entry name" value="GH2_Domain-Containing"/>
</dbReference>
<evidence type="ECO:0000259" key="6">
    <source>
        <dbReference type="Pfam" id="PF02837"/>
    </source>
</evidence>
<evidence type="ECO:0000259" key="5">
    <source>
        <dbReference type="Pfam" id="PF02836"/>
    </source>
</evidence>
<dbReference type="InterPro" id="IPR013783">
    <property type="entry name" value="Ig-like_fold"/>
</dbReference>
<dbReference type="SUPFAM" id="SSF49785">
    <property type="entry name" value="Galactose-binding domain-like"/>
    <property type="match status" value="1"/>
</dbReference>
<dbReference type="SUPFAM" id="SSF51445">
    <property type="entry name" value="(Trans)glycosidases"/>
    <property type="match status" value="1"/>
</dbReference>
<dbReference type="InterPro" id="IPR006102">
    <property type="entry name" value="Ig-like_GH2"/>
</dbReference>
<dbReference type="InterPro" id="IPR006104">
    <property type="entry name" value="Glyco_hydro_2_N"/>
</dbReference>
<dbReference type="Gene3D" id="2.60.40.10">
    <property type="entry name" value="Immunoglobulins"/>
    <property type="match status" value="1"/>
</dbReference>
<dbReference type="Pfam" id="PF00703">
    <property type="entry name" value="Glyco_hydro_2"/>
    <property type="match status" value="1"/>
</dbReference>
<keyword evidence="3 7" id="KW-0326">Glycosidase</keyword>
<feature type="domain" description="Glycosyl hydrolases family 2 sugar binding" evidence="6">
    <location>
        <begin position="112"/>
        <end position="181"/>
    </location>
</feature>
<accession>A0ABY4RHK9</accession>
<feature type="domain" description="Glycoside hydrolase family 2 immunoglobulin-like beta-sandwich" evidence="4">
    <location>
        <begin position="225"/>
        <end position="322"/>
    </location>
</feature>
<dbReference type="SUPFAM" id="SSF49303">
    <property type="entry name" value="beta-Galactosidase/glucuronidase domain"/>
    <property type="match status" value="1"/>
</dbReference>
<feature type="domain" description="Glycoside hydrolase family 2 catalytic" evidence="5">
    <location>
        <begin position="326"/>
        <end position="534"/>
    </location>
</feature>
<dbReference type="Gene3D" id="3.20.20.80">
    <property type="entry name" value="Glycosidases"/>
    <property type="match status" value="1"/>
</dbReference>
<dbReference type="InterPro" id="IPR017853">
    <property type="entry name" value="GH"/>
</dbReference>
<dbReference type="Pfam" id="PF02837">
    <property type="entry name" value="Glyco_hydro_2_N"/>
    <property type="match status" value="1"/>
</dbReference>
<evidence type="ECO:0000256" key="1">
    <source>
        <dbReference type="ARBA" id="ARBA00007401"/>
    </source>
</evidence>
<comment type="similarity">
    <text evidence="1">Belongs to the glycosyl hydrolase 2 family.</text>
</comment>
<dbReference type="Proteomes" id="UP001057134">
    <property type="component" value="Chromosome"/>
</dbReference>
<evidence type="ECO:0000313" key="7">
    <source>
        <dbReference type="EMBL" id="UQZ81119.1"/>
    </source>
</evidence>
<evidence type="ECO:0000256" key="2">
    <source>
        <dbReference type="ARBA" id="ARBA00022801"/>
    </source>
</evidence>
<name>A0ABY4RHK9_9BACL</name>
<dbReference type="Pfam" id="PF02836">
    <property type="entry name" value="Glyco_hydro_2_C"/>
    <property type="match status" value="1"/>
</dbReference>
<evidence type="ECO:0000313" key="8">
    <source>
        <dbReference type="Proteomes" id="UP001057134"/>
    </source>
</evidence>